<accession>A0A915YGM6</accession>
<organism evidence="2 3">
    <name type="scientific">Aureispira anguillae</name>
    <dbReference type="NCBI Taxonomy" id="2864201"/>
    <lineage>
        <taxon>Bacteria</taxon>
        <taxon>Pseudomonadati</taxon>
        <taxon>Bacteroidota</taxon>
        <taxon>Saprospiria</taxon>
        <taxon>Saprospirales</taxon>
        <taxon>Saprospiraceae</taxon>
        <taxon>Aureispira</taxon>
    </lineage>
</organism>
<dbReference type="SUPFAM" id="SSF160631">
    <property type="entry name" value="SMI1/KNR4-like"/>
    <property type="match status" value="1"/>
</dbReference>
<protein>
    <submittedName>
        <fullName evidence="2">SMI1/KNR4 family protein</fullName>
    </submittedName>
</protein>
<proteinExistence type="predicted"/>
<dbReference type="Proteomes" id="UP001060919">
    <property type="component" value="Chromosome"/>
</dbReference>
<dbReference type="Pfam" id="PF09346">
    <property type="entry name" value="SMI1_KNR4"/>
    <property type="match status" value="1"/>
</dbReference>
<keyword evidence="3" id="KW-1185">Reference proteome</keyword>
<evidence type="ECO:0000259" key="1">
    <source>
        <dbReference type="SMART" id="SM00860"/>
    </source>
</evidence>
<reference evidence="2" key="1">
    <citation type="submission" date="2022-09" db="EMBL/GenBank/DDBJ databases">
        <title>Aureispira anguillicida sp. nov., isolated from Leptocephalus of Japanese eel Anguilla japonica.</title>
        <authorList>
            <person name="Yuasa K."/>
            <person name="Mekata T."/>
            <person name="Ikunari K."/>
        </authorList>
    </citation>
    <scope>NUCLEOTIDE SEQUENCE</scope>
    <source>
        <strain evidence="2">EL160426</strain>
    </source>
</reference>
<dbReference type="Gene3D" id="3.40.1580.10">
    <property type="entry name" value="SMI1/KNR4-like"/>
    <property type="match status" value="1"/>
</dbReference>
<dbReference type="AlphaFoldDB" id="A0A915YGM6"/>
<feature type="domain" description="Knr4/Smi1-like" evidence="1">
    <location>
        <begin position="105"/>
        <end position="223"/>
    </location>
</feature>
<dbReference type="EMBL" id="AP026867">
    <property type="protein sequence ID" value="BDS12794.1"/>
    <property type="molecule type" value="Genomic_DNA"/>
</dbReference>
<dbReference type="KEGG" id="aup:AsAng_0035190"/>
<dbReference type="InterPro" id="IPR037883">
    <property type="entry name" value="Knr4/Smi1-like_sf"/>
</dbReference>
<evidence type="ECO:0000313" key="3">
    <source>
        <dbReference type="Proteomes" id="UP001060919"/>
    </source>
</evidence>
<evidence type="ECO:0000313" key="2">
    <source>
        <dbReference type="EMBL" id="BDS12794.1"/>
    </source>
</evidence>
<dbReference type="InterPro" id="IPR018958">
    <property type="entry name" value="Knr4/Smi1-like_dom"/>
</dbReference>
<name>A0A915YGM6_9BACT</name>
<sequence length="238" mass="28218">MSRTAKSAILPLAVKNLLAKSQILLGEQLYLVSHDLCYMHMREPLAVSHIIMNEKEIFEYVDRSLSSLKKADLMSRPHANMPIEMIDRSVEQKSDWIPWKAIPSKVTDQDISELENRIKLKYPKLYIDFLKYKHFYELENVAEITFFKHCIRDWKSNLTEYYFEYWAPEEIIEKGFIPFADYSDWGIVCFDTNRMKNNDCPIVMFDHETLYNEPVSFEELYDSFGLMANELLNKLNNE</sequence>
<dbReference type="SMART" id="SM00860">
    <property type="entry name" value="SMI1_KNR4"/>
    <property type="match status" value="1"/>
</dbReference>
<gene>
    <name evidence="2" type="ORF">AsAng_0035190</name>
</gene>